<dbReference type="RefSeq" id="XP_067714467.1">
    <property type="nucleotide sequence ID" value="XM_067858366.1"/>
</dbReference>
<keyword evidence="1" id="KW-0812">Transmembrane</keyword>
<comment type="caution">
    <text evidence="3">The sequence shown here is derived from an EMBL/GenBank/DDBJ whole genome shotgun (WGS) entry which is preliminary data.</text>
</comment>
<keyword evidence="1" id="KW-1133">Transmembrane helix</keyword>
<sequence length="120" mass="12330">MGSLSRGWRLVIGAVLFEVGKLFGKGGTCDFGCNCGGTNSCNGGSNGCGGDGKGGKQCSNAGASCPCCKKVTAPFNFNSILTGSSLLCLFIAFMCLIALGIYLFQHVDYAPHLKSAFKSP</sequence>
<feature type="transmembrane region" description="Helical" evidence="1">
    <location>
        <begin position="80"/>
        <end position="104"/>
    </location>
</feature>
<evidence type="ECO:0000313" key="4">
    <source>
        <dbReference type="Proteomes" id="UP001497744"/>
    </source>
</evidence>
<reference evidence="3 4" key="1">
    <citation type="submission" date="2021-06" db="EMBL/GenBank/DDBJ databases">
        <title>Genome sequence of Babesia caballi.</title>
        <authorList>
            <person name="Yamagishi J."/>
            <person name="Kidaka T."/>
            <person name="Ochi A."/>
        </authorList>
    </citation>
    <scope>NUCLEOTIDE SEQUENCE [LARGE SCALE GENOMIC DNA]</scope>
    <source>
        <strain evidence="3">USDA-D6B2</strain>
    </source>
</reference>
<gene>
    <name evidence="3" type="ORF">BcabD6B2_18330</name>
</gene>
<keyword evidence="2" id="KW-0732">Signal</keyword>
<keyword evidence="4" id="KW-1185">Reference proteome</keyword>
<dbReference type="AlphaFoldDB" id="A0AAV4LQE9"/>
<protein>
    <submittedName>
        <fullName evidence="3">Uncharacterized protein</fullName>
    </submittedName>
</protein>
<name>A0AAV4LQE9_BABCB</name>
<evidence type="ECO:0000256" key="2">
    <source>
        <dbReference type="SAM" id="SignalP"/>
    </source>
</evidence>
<dbReference type="GeneID" id="94193879"/>
<dbReference type="EMBL" id="BPLF01000002">
    <property type="protein sequence ID" value="GIX62398.1"/>
    <property type="molecule type" value="Genomic_DNA"/>
</dbReference>
<feature type="signal peptide" evidence="2">
    <location>
        <begin position="1"/>
        <end position="24"/>
    </location>
</feature>
<feature type="chain" id="PRO_5043562505" evidence="2">
    <location>
        <begin position="25"/>
        <end position="120"/>
    </location>
</feature>
<organism evidence="3 4">
    <name type="scientific">Babesia caballi</name>
    <dbReference type="NCBI Taxonomy" id="5871"/>
    <lineage>
        <taxon>Eukaryota</taxon>
        <taxon>Sar</taxon>
        <taxon>Alveolata</taxon>
        <taxon>Apicomplexa</taxon>
        <taxon>Aconoidasida</taxon>
        <taxon>Piroplasmida</taxon>
        <taxon>Babesiidae</taxon>
        <taxon>Babesia</taxon>
    </lineage>
</organism>
<keyword evidence="1" id="KW-0472">Membrane</keyword>
<evidence type="ECO:0000313" key="3">
    <source>
        <dbReference type="EMBL" id="GIX62398.1"/>
    </source>
</evidence>
<evidence type="ECO:0000256" key="1">
    <source>
        <dbReference type="SAM" id="Phobius"/>
    </source>
</evidence>
<proteinExistence type="predicted"/>
<accession>A0AAV4LQE9</accession>
<dbReference type="Proteomes" id="UP001497744">
    <property type="component" value="Unassembled WGS sequence"/>
</dbReference>